<dbReference type="Proteomes" id="UP001215598">
    <property type="component" value="Unassembled WGS sequence"/>
</dbReference>
<evidence type="ECO:0000313" key="3">
    <source>
        <dbReference type="Proteomes" id="UP001215598"/>
    </source>
</evidence>
<dbReference type="EMBL" id="JARKIB010000005">
    <property type="protein sequence ID" value="KAJ7779622.1"/>
    <property type="molecule type" value="Genomic_DNA"/>
</dbReference>
<name>A0AAD7NY03_9AGAR</name>
<sequence>MPPSQAYALGTAAPSCPPCTSARQGTIRARVDWVNLSLTSHLAALYRCAAGIARGARYDTLQYLRWRPTPIVTTRGILRASPSTDRDEARRMPGASRELTLYAWKTPPQPTGPSLRHSSSTTASSPSPPKHPHPPYSQSPTPTFSTAVLATQANSFHPPLPSADGYAGERVRGQAGVEWHGYSDVSMFPAAPSLFDKDRIACRQAAFRFGWWGETSPACALRASEHAHSYAPSHSSPSLHGPVRPHPTVRASPTPPFTASLVPALRASSPPMRNAKYRHIQLPPPLVVVSVRSVAGGCTTPYFQCCAIDYLHPGGPHAKFGDTRTSRGDGDSSVGAGAVSERHVLGRQQLSFARQTHHHRYSQVE</sequence>
<organism evidence="2 3">
    <name type="scientific">Mycena metata</name>
    <dbReference type="NCBI Taxonomy" id="1033252"/>
    <lineage>
        <taxon>Eukaryota</taxon>
        <taxon>Fungi</taxon>
        <taxon>Dikarya</taxon>
        <taxon>Basidiomycota</taxon>
        <taxon>Agaricomycotina</taxon>
        <taxon>Agaricomycetes</taxon>
        <taxon>Agaricomycetidae</taxon>
        <taxon>Agaricales</taxon>
        <taxon>Marasmiineae</taxon>
        <taxon>Mycenaceae</taxon>
        <taxon>Mycena</taxon>
    </lineage>
</organism>
<keyword evidence="3" id="KW-1185">Reference proteome</keyword>
<feature type="compositionally biased region" description="Low complexity" evidence="1">
    <location>
        <begin position="113"/>
        <end position="125"/>
    </location>
</feature>
<feature type="region of interest" description="Disordered" evidence="1">
    <location>
        <begin position="78"/>
        <end position="143"/>
    </location>
</feature>
<protein>
    <submittedName>
        <fullName evidence="2">Uncharacterized protein</fullName>
    </submittedName>
</protein>
<reference evidence="2" key="1">
    <citation type="submission" date="2023-03" db="EMBL/GenBank/DDBJ databases">
        <title>Massive genome expansion in bonnet fungi (Mycena s.s.) driven by repeated elements and novel gene families across ecological guilds.</title>
        <authorList>
            <consortium name="Lawrence Berkeley National Laboratory"/>
            <person name="Harder C.B."/>
            <person name="Miyauchi S."/>
            <person name="Viragh M."/>
            <person name="Kuo A."/>
            <person name="Thoen E."/>
            <person name="Andreopoulos B."/>
            <person name="Lu D."/>
            <person name="Skrede I."/>
            <person name="Drula E."/>
            <person name="Henrissat B."/>
            <person name="Morin E."/>
            <person name="Kohler A."/>
            <person name="Barry K."/>
            <person name="LaButti K."/>
            <person name="Morin E."/>
            <person name="Salamov A."/>
            <person name="Lipzen A."/>
            <person name="Mereny Z."/>
            <person name="Hegedus B."/>
            <person name="Baldrian P."/>
            <person name="Stursova M."/>
            <person name="Weitz H."/>
            <person name="Taylor A."/>
            <person name="Grigoriev I.V."/>
            <person name="Nagy L.G."/>
            <person name="Martin F."/>
            <person name="Kauserud H."/>
        </authorList>
    </citation>
    <scope>NUCLEOTIDE SEQUENCE</scope>
    <source>
        <strain evidence="2">CBHHK182m</strain>
    </source>
</reference>
<comment type="caution">
    <text evidence="2">The sequence shown here is derived from an EMBL/GenBank/DDBJ whole genome shotgun (WGS) entry which is preliminary data.</text>
</comment>
<feature type="compositionally biased region" description="Pro residues" evidence="1">
    <location>
        <begin position="126"/>
        <end position="137"/>
    </location>
</feature>
<evidence type="ECO:0000256" key="1">
    <source>
        <dbReference type="SAM" id="MobiDB-lite"/>
    </source>
</evidence>
<dbReference type="AlphaFoldDB" id="A0AAD7NY03"/>
<accession>A0AAD7NY03</accession>
<proteinExistence type="predicted"/>
<gene>
    <name evidence="2" type="ORF">B0H16DRAFT_1710898</name>
</gene>
<evidence type="ECO:0000313" key="2">
    <source>
        <dbReference type="EMBL" id="KAJ7779622.1"/>
    </source>
</evidence>